<dbReference type="PROSITE" id="PS51375">
    <property type="entry name" value="PPR"/>
    <property type="match status" value="5"/>
</dbReference>
<dbReference type="Pfam" id="PF01535">
    <property type="entry name" value="PPR"/>
    <property type="match status" value="5"/>
</dbReference>
<dbReference type="SUPFAM" id="SSF48452">
    <property type="entry name" value="TPR-like"/>
    <property type="match status" value="1"/>
</dbReference>
<dbReference type="InterPro" id="IPR046960">
    <property type="entry name" value="PPR_At4g14850-like_plant"/>
</dbReference>
<feature type="repeat" description="PPR" evidence="3">
    <location>
        <begin position="368"/>
        <end position="402"/>
    </location>
</feature>
<dbReference type="Gene3D" id="1.25.40.10">
    <property type="entry name" value="Tetratricopeptide repeat domain"/>
    <property type="match status" value="6"/>
</dbReference>
<evidence type="ECO:0000256" key="1">
    <source>
        <dbReference type="ARBA" id="ARBA00006643"/>
    </source>
</evidence>
<evidence type="ECO:0000256" key="3">
    <source>
        <dbReference type="PROSITE-ProRule" id="PRU00708"/>
    </source>
</evidence>
<feature type="repeat" description="PPR" evidence="3">
    <location>
        <begin position="65"/>
        <end position="99"/>
    </location>
</feature>
<organism evidence="5 6">
    <name type="scientific">Punica granatum</name>
    <name type="common">Pomegranate</name>
    <dbReference type="NCBI Taxonomy" id="22663"/>
    <lineage>
        <taxon>Eukaryota</taxon>
        <taxon>Viridiplantae</taxon>
        <taxon>Streptophyta</taxon>
        <taxon>Embryophyta</taxon>
        <taxon>Tracheophyta</taxon>
        <taxon>Spermatophyta</taxon>
        <taxon>Magnoliopsida</taxon>
        <taxon>eudicotyledons</taxon>
        <taxon>Gunneridae</taxon>
        <taxon>Pentapetalae</taxon>
        <taxon>rosids</taxon>
        <taxon>malvids</taxon>
        <taxon>Myrtales</taxon>
        <taxon>Lythraceae</taxon>
        <taxon>Punica</taxon>
    </lineage>
</organism>
<feature type="repeat" description="PPR" evidence="3">
    <location>
        <begin position="470"/>
        <end position="504"/>
    </location>
</feature>
<dbReference type="Pfam" id="PF20431">
    <property type="entry name" value="E_motif"/>
    <property type="match status" value="1"/>
</dbReference>
<comment type="similarity">
    <text evidence="1">Belongs to the PPR family. PCMP-H subfamily.</text>
</comment>
<dbReference type="FunFam" id="1.25.40.10:FF:000343">
    <property type="entry name" value="Pentatricopeptide repeat-containing protein At3g58590"/>
    <property type="match status" value="1"/>
</dbReference>
<dbReference type="InterPro" id="IPR046848">
    <property type="entry name" value="E_motif"/>
</dbReference>
<dbReference type="InterPro" id="IPR011990">
    <property type="entry name" value="TPR-like_helical_dom_sf"/>
</dbReference>
<dbReference type="InterPro" id="IPR032867">
    <property type="entry name" value="DYW_dom"/>
</dbReference>
<keyword evidence="2" id="KW-0677">Repeat</keyword>
<evidence type="ECO:0000313" key="8">
    <source>
        <dbReference type="RefSeq" id="XP_031406993.1"/>
    </source>
</evidence>
<dbReference type="Pfam" id="PF14432">
    <property type="entry name" value="DYW_deaminase"/>
    <property type="match status" value="1"/>
</dbReference>
<protein>
    <submittedName>
        <fullName evidence="8">Pentatricopeptide repeat-containing protein At1g11290, chloroplastic-like</fullName>
    </submittedName>
</protein>
<dbReference type="GO" id="GO:0008270">
    <property type="term" value="F:zinc ion binding"/>
    <property type="evidence" value="ECO:0007669"/>
    <property type="project" value="InterPro"/>
</dbReference>
<reference evidence="7" key="3">
    <citation type="journal article" date="2020" name="Plant Biotechnol. J.">
        <title>The pomegranate (Punica granatum L.) draft genome dissects genetic divergence between soft- and hard-seeded cultivars.</title>
        <authorList>
            <person name="Luo X."/>
            <person name="Li H."/>
            <person name="Wu Z."/>
            <person name="Yao W."/>
            <person name="Zhao P."/>
            <person name="Cao D."/>
            <person name="Yu H."/>
            <person name="Li K."/>
            <person name="Poudel K."/>
            <person name="Zhao D."/>
            <person name="Zhang F."/>
            <person name="Xia X."/>
            <person name="Chen L."/>
            <person name="Wang Q."/>
            <person name="Jing D."/>
            <person name="Cao S."/>
        </authorList>
    </citation>
    <scope>NUCLEOTIDE SEQUENCE [LARGE SCALE GENOMIC DNA]</scope>
</reference>
<evidence type="ECO:0000256" key="2">
    <source>
        <dbReference type="ARBA" id="ARBA00022737"/>
    </source>
</evidence>
<dbReference type="FunFam" id="1.25.40.10:FF:000031">
    <property type="entry name" value="Pentatricopeptide repeat-containing protein mitochondrial"/>
    <property type="match status" value="1"/>
</dbReference>
<feature type="repeat" description="PPR" evidence="3">
    <location>
        <begin position="165"/>
        <end position="199"/>
    </location>
</feature>
<gene>
    <name evidence="8" type="primary">LOC116215425</name>
    <name evidence="5" type="ORF">CDL15_Pgr020288</name>
</gene>
<dbReference type="InterPro" id="IPR002885">
    <property type="entry name" value="PPR_rpt"/>
</dbReference>
<feature type="repeat" description="PPR" evidence="3">
    <location>
        <begin position="266"/>
        <end position="300"/>
    </location>
</feature>
<dbReference type="NCBIfam" id="TIGR00756">
    <property type="entry name" value="PPR"/>
    <property type="match status" value="5"/>
</dbReference>
<dbReference type="AlphaFoldDB" id="A0A218VR24"/>
<dbReference type="RefSeq" id="XP_031406993.1">
    <property type="nucleotide sequence ID" value="XM_031551133.1"/>
</dbReference>
<evidence type="ECO:0000313" key="5">
    <source>
        <dbReference type="EMBL" id="OWM62994.1"/>
    </source>
</evidence>
<evidence type="ECO:0000313" key="7">
    <source>
        <dbReference type="Proteomes" id="UP000515151"/>
    </source>
</evidence>
<dbReference type="OrthoDB" id="185373at2759"/>
<dbReference type="GO" id="GO:0009451">
    <property type="term" value="P:RNA modification"/>
    <property type="evidence" value="ECO:0007669"/>
    <property type="project" value="InterPro"/>
</dbReference>
<dbReference type="Proteomes" id="UP000515151">
    <property type="component" value="Chromosome 7"/>
</dbReference>
<dbReference type="GO" id="GO:0003723">
    <property type="term" value="F:RNA binding"/>
    <property type="evidence" value="ECO:0007669"/>
    <property type="project" value="InterPro"/>
</dbReference>
<feature type="domain" description="DYW" evidence="4">
    <location>
        <begin position="685"/>
        <end position="777"/>
    </location>
</feature>
<dbReference type="EMBL" id="MTKT01006319">
    <property type="protein sequence ID" value="OWM62994.1"/>
    <property type="molecule type" value="Genomic_DNA"/>
</dbReference>
<evidence type="ECO:0000313" key="6">
    <source>
        <dbReference type="Proteomes" id="UP000197138"/>
    </source>
</evidence>
<reference evidence="5" key="2">
    <citation type="submission" date="2017-06" db="EMBL/GenBank/DDBJ databases">
        <title>The pomegranate genome and the genomics of punicalagin biosynthesis.</title>
        <authorList>
            <person name="Xu C."/>
        </authorList>
    </citation>
    <scope>NUCLEOTIDE SEQUENCE [LARGE SCALE GENOMIC DNA]</scope>
    <source>
        <tissue evidence="5">Fresh leaf</tissue>
    </source>
</reference>
<dbReference type="FunFam" id="1.25.40.10:FF:000090">
    <property type="entry name" value="Pentatricopeptide repeat-containing protein, chloroplastic"/>
    <property type="match status" value="1"/>
</dbReference>
<keyword evidence="7" id="KW-1185">Reference proteome</keyword>
<name>A0A218VR24_PUNGR</name>
<proteinExistence type="inferred from homology"/>
<evidence type="ECO:0000259" key="4">
    <source>
        <dbReference type="Pfam" id="PF14432"/>
    </source>
</evidence>
<dbReference type="PANTHER" id="PTHR24015:SF553">
    <property type="entry name" value="DYW DOMAIN-CONTAINING PROTEIN"/>
    <property type="match status" value="1"/>
</dbReference>
<dbReference type="Proteomes" id="UP000197138">
    <property type="component" value="Unassembled WGS sequence"/>
</dbReference>
<reference evidence="6" key="1">
    <citation type="journal article" date="2017" name="Plant J.">
        <title>The pomegranate (Punica granatum L.) genome and the genomics of punicalagin biosynthesis.</title>
        <authorList>
            <person name="Qin G."/>
            <person name="Xu C."/>
            <person name="Ming R."/>
            <person name="Tang H."/>
            <person name="Guyot R."/>
            <person name="Kramer E.M."/>
            <person name="Hu Y."/>
            <person name="Yi X."/>
            <person name="Qi Y."/>
            <person name="Xu X."/>
            <person name="Gao Z."/>
            <person name="Pan H."/>
            <person name="Jian J."/>
            <person name="Tian Y."/>
            <person name="Yue Z."/>
            <person name="Xu Y."/>
        </authorList>
    </citation>
    <scope>NUCLEOTIDE SEQUENCE [LARGE SCALE GENOMIC DNA]</scope>
    <source>
        <strain evidence="6">cv. Dabenzi</strain>
    </source>
</reference>
<sequence length="777" mass="87336">MIQRLLALLKEFSDNVIRVKTIHARIIVEGLYTQQPLAHRLVRIYSDLGILQYARHVFDKTSHPETPLCNAMISGYVRNERFTEALDLFKLMRSRCLEIDSYSCNFALKACTALSDSQTGMDIIKFSINRGFRNEFLGSSIITFLVKLGNVNEAREVFDHLPERDIVCWNAMISGYVRAGKFNEACDLFIKMQRCGVKPSPVTMASLVQLCEGFQSLRLGKSVHGSTFNRQVDGDVRVMTSLVNMYSRLGDIASAFQVFNSMPVRNLVSWNAMISGYIQNGFIREAFALFQELVKDSCRCFDSGTIVSLLHACALRVDLEGGKVIHGCMYRMGYELSIILSTALVDLYLKCNALELALRVFDRMQDRNVITWTAMMVGLAQNGRAGEALKLFRQMQEEGVVANPVTLVSLIHACTHFGTPRKGMSVHAHILRRNIDFSSVNVTALIDMYAKCGKIDYADRVLRFCPVQKDVILWNSLIAGFGMHGFGGRALAAYHKMIDEGIKPEESTFVSVLTACNHSGLVKEGAELFYSMETDHNIRPGQKLYACFVDLLSRAGRLGEAKDLIQQMPFEPDSSVFEALLNGCQVHKNVDLGVRAAGRLLQLDIANPGIYVMLSNIYARARKWDQVEYVRGLMRQRGLMKTPGFSLVEIGETVHTFFAGNNSHPNWPEIEELLDTLRLEVEALGYAADTSCVLRNVDEPMKVKLLWGHSERLAIAFALLSTPAGSSIRITKNLRVCIDCHNVTKHISQVVKREIVVRDANRFHHFVNGRCSCNDYW</sequence>
<accession>A0A218VR24</accession>
<dbReference type="PANTHER" id="PTHR24015">
    <property type="entry name" value="OS07G0578800 PROTEIN-RELATED"/>
    <property type="match status" value="1"/>
</dbReference>
<dbReference type="Pfam" id="PF13041">
    <property type="entry name" value="PPR_2"/>
    <property type="match status" value="3"/>
</dbReference>
<dbReference type="GeneID" id="116215425"/>
<reference evidence="8" key="4">
    <citation type="submission" date="2025-04" db="UniProtKB">
        <authorList>
            <consortium name="RefSeq"/>
        </authorList>
    </citation>
    <scope>IDENTIFICATION</scope>
    <source>
        <tissue evidence="8">Leaf</tissue>
    </source>
</reference>